<dbReference type="GO" id="GO:0005737">
    <property type="term" value="C:cytoplasm"/>
    <property type="evidence" value="ECO:0007669"/>
    <property type="project" value="UniProtKB-SubCell"/>
</dbReference>
<proteinExistence type="inferred from homology"/>
<feature type="region of interest" description="Disordered" evidence="11">
    <location>
        <begin position="34"/>
        <end position="60"/>
    </location>
</feature>
<keyword evidence="6" id="KW-0747">Spliceosome</keyword>
<comment type="caution">
    <text evidence="12">The sequence shown here is derived from an EMBL/GenBank/DDBJ whole genome shotgun (WGS) entry which is preliminary data.</text>
</comment>
<evidence type="ECO:0000313" key="12">
    <source>
        <dbReference type="EMBL" id="GFG32805.1"/>
    </source>
</evidence>
<feature type="compositionally biased region" description="Polar residues" evidence="11">
    <location>
        <begin position="161"/>
        <end position="194"/>
    </location>
</feature>
<dbReference type="InterPro" id="IPR029338">
    <property type="entry name" value="TSSC4"/>
</dbReference>
<keyword evidence="5" id="KW-0507">mRNA processing</keyword>
<evidence type="ECO:0000256" key="6">
    <source>
        <dbReference type="ARBA" id="ARBA00022728"/>
    </source>
</evidence>
<dbReference type="PANTHER" id="PTHR13445">
    <property type="entry name" value="TUMOR SUPPRESSING SUBTRANSFERABLE CANDIDATE 4 TSSC4"/>
    <property type="match status" value="1"/>
</dbReference>
<comment type="subcellular location">
    <subcellularLocation>
        <location evidence="2">Cytoplasm</location>
    </subcellularLocation>
    <subcellularLocation>
        <location evidence="1">Nucleus</location>
    </subcellularLocation>
</comment>
<evidence type="ECO:0000313" key="13">
    <source>
        <dbReference type="Proteomes" id="UP000502823"/>
    </source>
</evidence>
<name>A0A6L2PQP2_COPFO</name>
<evidence type="ECO:0000256" key="2">
    <source>
        <dbReference type="ARBA" id="ARBA00004496"/>
    </source>
</evidence>
<evidence type="ECO:0000256" key="10">
    <source>
        <dbReference type="ARBA" id="ARBA00045970"/>
    </source>
</evidence>
<dbReference type="OrthoDB" id="1906282at2759"/>
<keyword evidence="7" id="KW-0508">mRNA splicing</keyword>
<protein>
    <recommendedName>
        <fullName evidence="9">U5 small nuclear ribonucleoprotein TSSC4</fullName>
    </recommendedName>
</protein>
<feature type="region of interest" description="Disordered" evidence="11">
    <location>
        <begin position="207"/>
        <end position="233"/>
    </location>
</feature>
<gene>
    <name evidence="12" type="ORF">Cfor_07344</name>
</gene>
<dbReference type="EMBL" id="BLKM01008216">
    <property type="protein sequence ID" value="GFG32805.1"/>
    <property type="molecule type" value="Genomic_DNA"/>
</dbReference>
<organism evidence="12 13">
    <name type="scientific">Coptotermes formosanus</name>
    <name type="common">Formosan subterranean termite</name>
    <dbReference type="NCBI Taxonomy" id="36987"/>
    <lineage>
        <taxon>Eukaryota</taxon>
        <taxon>Metazoa</taxon>
        <taxon>Ecdysozoa</taxon>
        <taxon>Arthropoda</taxon>
        <taxon>Hexapoda</taxon>
        <taxon>Insecta</taxon>
        <taxon>Pterygota</taxon>
        <taxon>Neoptera</taxon>
        <taxon>Polyneoptera</taxon>
        <taxon>Dictyoptera</taxon>
        <taxon>Blattodea</taxon>
        <taxon>Blattoidea</taxon>
        <taxon>Termitoidae</taxon>
        <taxon>Rhinotermitidae</taxon>
        <taxon>Coptotermes</taxon>
    </lineage>
</organism>
<comment type="function">
    <text evidence="10">Protein associated with the U5 snRNP, during its maturation and its post-splicing recycling and which is required for spliceosomal tri-snRNP complex assembly in the nucleus. Has a molecular sequestering activity and transiently hinders SNRNP200 binding sites for constitutive splicing factors that intervene later during the assembly of the spliceosome and splicing. Together with its molecular sequestering activity, may also function as a molecular adapter and placeholder, coordinating the assembly of the U5 snRNP and its association with the U4/U6 di-snRNP.</text>
</comment>
<accession>A0A6L2PQP2</accession>
<dbReference type="Proteomes" id="UP000502823">
    <property type="component" value="Unassembled WGS sequence"/>
</dbReference>
<dbReference type="Pfam" id="PF15264">
    <property type="entry name" value="TSSC4"/>
    <property type="match status" value="1"/>
</dbReference>
<feature type="compositionally biased region" description="Basic and acidic residues" evidence="11">
    <location>
        <begin position="34"/>
        <end position="47"/>
    </location>
</feature>
<feature type="compositionally biased region" description="Basic residues" evidence="11">
    <location>
        <begin position="208"/>
        <end position="218"/>
    </location>
</feature>
<evidence type="ECO:0000256" key="11">
    <source>
        <dbReference type="SAM" id="MobiDB-lite"/>
    </source>
</evidence>
<evidence type="ECO:0000256" key="4">
    <source>
        <dbReference type="ARBA" id="ARBA00022490"/>
    </source>
</evidence>
<dbReference type="PANTHER" id="PTHR13445:SF3">
    <property type="entry name" value="U5 SMALL NUCLEAR RIBONUCLEOPROTEIN TSSC4"/>
    <property type="match status" value="1"/>
</dbReference>
<dbReference type="GO" id="GO:0005681">
    <property type="term" value="C:spliceosomal complex"/>
    <property type="evidence" value="ECO:0007669"/>
    <property type="project" value="UniProtKB-KW"/>
</dbReference>
<dbReference type="GO" id="GO:0008380">
    <property type="term" value="P:RNA splicing"/>
    <property type="evidence" value="ECO:0007669"/>
    <property type="project" value="UniProtKB-KW"/>
</dbReference>
<feature type="region of interest" description="Disordered" evidence="11">
    <location>
        <begin position="135"/>
        <end position="194"/>
    </location>
</feature>
<evidence type="ECO:0000256" key="8">
    <source>
        <dbReference type="ARBA" id="ARBA00023242"/>
    </source>
</evidence>
<keyword evidence="8" id="KW-0539">Nucleus</keyword>
<evidence type="ECO:0000256" key="1">
    <source>
        <dbReference type="ARBA" id="ARBA00004123"/>
    </source>
</evidence>
<keyword evidence="13" id="KW-1185">Reference proteome</keyword>
<reference evidence="13" key="1">
    <citation type="submission" date="2020-01" db="EMBL/GenBank/DDBJ databases">
        <title>Draft genome sequence of the Termite Coptotermes fromosanus.</title>
        <authorList>
            <person name="Itakura S."/>
            <person name="Yosikawa Y."/>
            <person name="Umezawa K."/>
        </authorList>
    </citation>
    <scope>NUCLEOTIDE SEQUENCE [LARGE SCALE GENOMIC DNA]</scope>
</reference>
<evidence type="ECO:0000256" key="3">
    <source>
        <dbReference type="ARBA" id="ARBA00010362"/>
    </source>
</evidence>
<sequence>MVYEDPTFFIKSGDVGFADRQKSIFDKLTVAEKERNERQQEADHHSENNNILSTGNCVPSVRRGRSEMKQFRGKESIFKRPVALPPRFKSKDVPDYHRNPHKWIKYSLGDVSQEDMSDRSNTAAALSFLKELQERKRQQEMEGDDRGPEQITFKQPKNKTKLLTQHDASLCRTSGMTSAESTTGKDTITQPSFRSSKLIMPEYVVGMTKKKDKKKNDKHAHLPQNENITSVIKLQHLAEDDDGE</sequence>
<comment type="similarity">
    <text evidence="3">Belongs to the TSSC4 family.</text>
</comment>
<evidence type="ECO:0000256" key="5">
    <source>
        <dbReference type="ARBA" id="ARBA00022664"/>
    </source>
</evidence>
<evidence type="ECO:0000256" key="9">
    <source>
        <dbReference type="ARBA" id="ARBA00035304"/>
    </source>
</evidence>
<evidence type="ECO:0000256" key="7">
    <source>
        <dbReference type="ARBA" id="ARBA00023187"/>
    </source>
</evidence>
<feature type="compositionally biased region" description="Polar residues" evidence="11">
    <location>
        <begin position="48"/>
        <end position="57"/>
    </location>
</feature>
<dbReference type="InParanoid" id="A0A6L2PQP2"/>
<dbReference type="AlphaFoldDB" id="A0A6L2PQP2"/>
<keyword evidence="4" id="KW-0963">Cytoplasm</keyword>
<dbReference type="GO" id="GO:0006397">
    <property type="term" value="P:mRNA processing"/>
    <property type="evidence" value="ECO:0007669"/>
    <property type="project" value="UniProtKB-KW"/>
</dbReference>
<feature type="compositionally biased region" description="Basic and acidic residues" evidence="11">
    <location>
        <begin position="135"/>
        <end position="148"/>
    </location>
</feature>